<evidence type="ECO:0000259" key="2">
    <source>
        <dbReference type="PROSITE" id="PS50181"/>
    </source>
</evidence>
<accession>A0A4S9CA63</accession>
<proteinExistence type="predicted"/>
<sequence>MASLLSLPPEIFEAVLEDVDGDDVLNLRRVNRRISALSTHQFGLKCLADLSFLCHQDSLKGLLELVAHPLGRYIKRLTFSTHVDWAFQEDSLLDKIVSERPRMLHTYDSRKSSSPLAQALKTLDGLGIRPILGIFDPLVPWMALNDTGSGRERKGYGFDKFHGNIQVEPTMRTEAQTAVRVVLDAVEQAGFPLREFHARLDSQRRLEHGQDKDLFDLFRTRFITPAFCEPDLEIEVVYNSFNRQANLNFQINIDTKSQKYEYLTLPNPERDWLRHPRLSLVQREGLVPSISNMPHNFHQLRLALVDTSFRFLTDLLGSQADTLRILHLEYVTINLFDEEEDDDNLGAADPDATGLNVLLFLRDELDLDYLRMNRVSNSRDQSRLIGGHDDTWTTREEIQDGLQMYIQREENDEHSVDEEFSDDDEAEWISVHHSEDEDEEPEEFHGPRGSQRP</sequence>
<dbReference type="InterPro" id="IPR001810">
    <property type="entry name" value="F-box_dom"/>
</dbReference>
<organism evidence="3">
    <name type="scientific">Aureobasidium pullulans</name>
    <name type="common">Black yeast</name>
    <name type="synonym">Pullularia pullulans</name>
    <dbReference type="NCBI Taxonomy" id="5580"/>
    <lineage>
        <taxon>Eukaryota</taxon>
        <taxon>Fungi</taxon>
        <taxon>Dikarya</taxon>
        <taxon>Ascomycota</taxon>
        <taxon>Pezizomycotina</taxon>
        <taxon>Dothideomycetes</taxon>
        <taxon>Dothideomycetidae</taxon>
        <taxon>Dothideales</taxon>
        <taxon>Saccotheciaceae</taxon>
        <taxon>Aureobasidium</taxon>
    </lineage>
</organism>
<evidence type="ECO:0000256" key="1">
    <source>
        <dbReference type="SAM" id="MobiDB-lite"/>
    </source>
</evidence>
<name>A0A4S9CA63_AURPU</name>
<feature type="region of interest" description="Disordered" evidence="1">
    <location>
        <begin position="409"/>
        <end position="453"/>
    </location>
</feature>
<dbReference type="AlphaFoldDB" id="A0A4S9CA63"/>
<comment type="caution">
    <text evidence="3">The sequence shown here is derived from an EMBL/GenBank/DDBJ whole genome shotgun (WGS) entry which is preliminary data.</text>
</comment>
<protein>
    <recommendedName>
        <fullName evidence="2">F-box domain-containing protein</fullName>
    </recommendedName>
</protein>
<dbReference type="EMBL" id="QZAS01000038">
    <property type="protein sequence ID" value="THX02574.1"/>
    <property type="molecule type" value="Genomic_DNA"/>
</dbReference>
<reference evidence="3" key="1">
    <citation type="submission" date="2018-10" db="EMBL/GenBank/DDBJ databases">
        <title>Fifty Aureobasidium pullulans genomes reveal a recombining polyextremotolerant generalist.</title>
        <authorList>
            <person name="Gostincar C."/>
            <person name="Turk M."/>
            <person name="Zajc J."/>
            <person name="Gunde-Cimerman N."/>
        </authorList>
    </citation>
    <scope>NUCLEOTIDE SEQUENCE [LARGE SCALE GENOMIC DNA]</scope>
    <source>
        <strain evidence="3">EXF-10085</strain>
    </source>
</reference>
<dbReference type="PROSITE" id="PS50181">
    <property type="entry name" value="FBOX"/>
    <property type="match status" value="1"/>
</dbReference>
<evidence type="ECO:0000313" key="3">
    <source>
        <dbReference type="EMBL" id="THX02574.1"/>
    </source>
</evidence>
<gene>
    <name evidence="3" type="ORF">D6D13_08196</name>
</gene>
<feature type="domain" description="F-box" evidence="2">
    <location>
        <begin position="1"/>
        <end position="37"/>
    </location>
</feature>
<feature type="compositionally biased region" description="Acidic residues" evidence="1">
    <location>
        <begin position="415"/>
        <end position="427"/>
    </location>
</feature>